<evidence type="ECO:0000313" key="9">
    <source>
        <dbReference type="EMBL" id="SEA83040.1"/>
    </source>
</evidence>
<dbReference type="PANTHER" id="PTHR35038:SF5">
    <property type="entry name" value="CYTOCHROME C-TYPE PROTEIN NRFB"/>
    <property type="match status" value="1"/>
</dbReference>
<feature type="chain" id="PRO_5017363627" evidence="8">
    <location>
        <begin position="21"/>
        <end position="537"/>
    </location>
</feature>
<dbReference type="PIRSF" id="PIRSF039014">
    <property type="entry name" value="OTR_cyc"/>
    <property type="match status" value="1"/>
</dbReference>
<evidence type="ECO:0000256" key="7">
    <source>
        <dbReference type="SAM" id="Phobius"/>
    </source>
</evidence>
<evidence type="ECO:0000313" key="10">
    <source>
        <dbReference type="Proteomes" id="UP000242469"/>
    </source>
</evidence>
<dbReference type="InterPro" id="IPR038266">
    <property type="entry name" value="NapC/NirT_cytc_sf"/>
</dbReference>
<dbReference type="Gene3D" id="1.10.3820.10">
    <property type="entry name" value="Di-heme elbow motif domain"/>
    <property type="match status" value="1"/>
</dbReference>
<keyword evidence="10" id="KW-1185">Reference proteome</keyword>
<keyword evidence="6" id="KW-0408">Iron</keyword>
<keyword evidence="4 8" id="KW-0732">Signal</keyword>
<dbReference type="GO" id="GO:0016491">
    <property type="term" value="F:oxidoreductase activity"/>
    <property type="evidence" value="ECO:0007669"/>
    <property type="project" value="TreeGrafter"/>
</dbReference>
<keyword evidence="5" id="KW-0249">Electron transport</keyword>
<dbReference type="STRING" id="1122198.SAMN02745729_10830"/>
<accession>A0A1H4EEM2</accession>
<reference evidence="10" key="1">
    <citation type="submission" date="2016-10" db="EMBL/GenBank/DDBJ databases">
        <authorList>
            <person name="Varghese N."/>
            <person name="Submissions S."/>
        </authorList>
    </citation>
    <scope>NUCLEOTIDE SEQUENCE [LARGE SCALE GENOMIC DNA]</scope>
    <source>
        <strain evidence="10">DSM 11526</strain>
    </source>
</reference>
<keyword evidence="3" id="KW-0479">Metal-binding</keyword>
<keyword evidence="7" id="KW-1133">Transmembrane helix</keyword>
<dbReference type="EMBL" id="FNRJ01000008">
    <property type="protein sequence ID" value="SEA83040.1"/>
    <property type="molecule type" value="Genomic_DNA"/>
</dbReference>
<keyword evidence="1" id="KW-0813">Transport</keyword>
<keyword evidence="7" id="KW-0472">Membrane</keyword>
<dbReference type="RefSeq" id="WP_217632989.1">
    <property type="nucleotide sequence ID" value="NZ_FNRJ01000008.1"/>
</dbReference>
<keyword evidence="7" id="KW-0812">Transmembrane</keyword>
<evidence type="ECO:0000256" key="4">
    <source>
        <dbReference type="ARBA" id="ARBA00022729"/>
    </source>
</evidence>
<evidence type="ECO:0000256" key="6">
    <source>
        <dbReference type="ARBA" id="ARBA00023004"/>
    </source>
</evidence>
<dbReference type="SUPFAM" id="SSF48695">
    <property type="entry name" value="Multiheme cytochromes"/>
    <property type="match status" value="1"/>
</dbReference>
<feature type="transmembrane region" description="Helical" evidence="7">
    <location>
        <begin position="507"/>
        <end position="529"/>
    </location>
</feature>
<dbReference type="AlphaFoldDB" id="A0A1H4EEM2"/>
<protein>
    <submittedName>
        <fullName evidence="9">Octaheme c-type cytochrome, tetrathionate reductase family</fullName>
    </submittedName>
</protein>
<dbReference type="NCBIfam" id="TIGR04315">
    <property type="entry name" value="octaheme_Shew"/>
    <property type="match status" value="1"/>
</dbReference>
<sequence length="537" mass="58644">MDSLLRMCLVLALSVMLVPASVDKAGASLPLGDKASTADHTQFKALQGPFSSGPEVTQACLHCHTEAAKQLQQSLHWTWEYDHPVTGQTLGKRHVINSFCGSVTSNEPRCTSCHTGYGWEDMSQPPPQAETAVDCLACHDTTGDYIKLPDQAGHPAYTAREVPPGSGQWQSPPDLAAIAQQVGSSGRHNCGACHFNGGGADGVKHGDLDSSLINPAHSLDVHMSADGANFSCADCHTTSAHSVTGSRYLTNARDTLGVDVPGHTDMSRASCESCHGMSPHKEEKINEHVDRVACQTCHIPEFARGGIATKTWWDWSTAGQLDENGKPITRYDDKGHVSYLSTKGNFEHAENAMPEYRWFNGVVEYTLQDEKLDIANPPIQINRISGSADQADSRIWPFKIMRGKQPYDQVHQTLLVTHVFSPDDDSALWTNFDWAKALKAGTERAGQPYSGEFDFIETQMYWPIAHMVAPAENALHCSDCHARSGRMDGIEGIYIPARDRHQWLDTAGWSAAALVLAGSLLHAGGRVIATVRRRRKK</sequence>
<name>A0A1H4EEM2_9GAMM</name>
<evidence type="ECO:0000256" key="1">
    <source>
        <dbReference type="ARBA" id="ARBA00022448"/>
    </source>
</evidence>
<dbReference type="Proteomes" id="UP000242469">
    <property type="component" value="Unassembled WGS sequence"/>
</dbReference>
<evidence type="ECO:0000256" key="2">
    <source>
        <dbReference type="ARBA" id="ARBA00022617"/>
    </source>
</evidence>
<dbReference type="InterPro" id="IPR036280">
    <property type="entry name" value="Multihaem_cyt_sf"/>
</dbReference>
<evidence type="ECO:0000256" key="8">
    <source>
        <dbReference type="SAM" id="SignalP"/>
    </source>
</evidence>
<feature type="signal peptide" evidence="8">
    <location>
        <begin position="1"/>
        <end position="20"/>
    </location>
</feature>
<evidence type="ECO:0000256" key="3">
    <source>
        <dbReference type="ARBA" id="ARBA00022723"/>
    </source>
</evidence>
<dbReference type="InterPro" id="IPR051829">
    <property type="entry name" value="Multiheme_Cytochr_ET"/>
</dbReference>
<keyword evidence="2" id="KW-0349">Heme</keyword>
<dbReference type="Gene3D" id="1.10.1130.10">
    <property type="entry name" value="Flavocytochrome C3, Chain A"/>
    <property type="match status" value="1"/>
</dbReference>
<dbReference type="Pfam" id="PF11783">
    <property type="entry name" value="Cytochrome_cB"/>
    <property type="match status" value="1"/>
</dbReference>
<gene>
    <name evidence="9" type="ORF">SAMN02745729_10830</name>
</gene>
<proteinExistence type="predicted"/>
<dbReference type="GO" id="GO:0046872">
    <property type="term" value="F:metal ion binding"/>
    <property type="evidence" value="ECO:0007669"/>
    <property type="project" value="UniProtKB-KW"/>
</dbReference>
<dbReference type="PANTHER" id="PTHR35038">
    <property type="entry name" value="DISSIMILATORY SULFITE REDUCTASE SIRA"/>
    <property type="match status" value="1"/>
</dbReference>
<evidence type="ECO:0000256" key="5">
    <source>
        <dbReference type="ARBA" id="ARBA00022982"/>
    </source>
</evidence>
<organism evidence="9 10">
    <name type="scientific">Marinobacterium iners DSM 11526</name>
    <dbReference type="NCBI Taxonomy" id="1122198"/>
    <lineage>
        <taxon>Bacteria</taxon>
        <taxon>Pseudomonadati</taxon>
        <taxon>Pseudomonadota</taxon>
        <taxon>Gammaproteobacteria</taxon>
        <taxon>Oceanospirillales</taxon>
        <taxon>Oceanospirillaceae</taxon>
        <taxon>Marinobacterium</taxon>
    </lineage>
</organism>
<dbReference type="InterPro" id="IPR024673">
    <property type="entry name" value="Octahem_Cyt_c"/>
</dbReference>